<keyword evidence="2" id="KW-1133">Transmembrane helix</keyword>
<dbReference type="SMART" id="SM00353">
    <property type="entry name" value="HLH"/>
    <property type="match status" value="1"/>
</dbReference>
<gene>
    <name evidence="4" type="ORF">EXIGLDRAFT_832048</name>
</gene>
<dbReference type="InParanoid" id="A0A165M1S6"/>
<feature type="region of interest" description="Disordered" evidence="1">
    <location>
        <begin position="1"/>
        <end position="52"/>
    </location>
</feature>
<protein>
    <recommendedName>
        <fullName evidence="3">BHLH domain-containing protein</fullName>
    </recommendedName>
</protein>
<accession>A0A165M1S6</accession>
<dbReference type="SUPFAM" id="SSF47459">
    <property type="entry name" value="HLH, helix-loop-helix DNA-binding domain"/>
    <property type="match status" value="1"/>
</dbReference>
<dbReference type="PROSITE" id="PS50888">
    <property type="entry name" value="BHLH"/>
    <property type="match status" value="1"/>
</dbReference>
<feature type="compositionally biased region" description="Low complexity" evidence="1">
    <location>
        <begin position="278"/>
        <end position="294"/>
    </location>
</feature>
<dbReference type="PANTHER" id="PTHR47336:SF2">
    <property type="entry name" value="TRANSCRIPTION FACTOR HMS1-RELATED"/>
    <property type="match status" value="1"/>
</dbReference>
<proteinExistence type="predicted"/>
<keyword evidence="2" id="KW-0472">Membrane</keyword>
<feature type="transmembrane region" description="Helical" evidence="2">
    <location>
        <begin position="667"/>
        <end position="689"/>
    </location>
</feature>
<dbReference type="InterPro" id="IPR011598">
    <property type="entry name" value="bHLH_dom"/>
</dbReference>
<dbReference type="GO" id="GO:0046983">
    <property type="term" value="F:protein dimerization activity"/>
    <property type="evidence" value="ECO:0007669"/>
    <property type="project" value="InterPro"/>
</dbReference>
<feature type="compositionally biased region" description="Polar residues" evidence="1">
    <location>
        <begin position="22"/>
        <end position="33"/>
    </location>
</feature>
<keyword evidence="5" id="KW-1185">Reference proteome</keyword>
<feature type="region of interest" description="Disordered" evidence="1">
    <location>
        <begin position="180"/>
        <end position="209"/>
    </location>
</feature>
<evidence type="ECO:0000259" key="3">
    <source>
        <dbReference type="PROSITE" id="PS50888"/>
    </source>
</evidence>
<evidence type="ECO:0000313" key="4">
    <source>
        <dbReference type="EMBL" id="KZV98643.1"/>
    </source>
</evidence>
<feature type="region of interest" description="Disordered" evidence="1">
    <location>
        <begin position="409"/>
        <end position="482"/>
    </location>
</feature>
<dbReference type="AlphaFoldDB" id="A0A165M1S6"/>
<feature type="domain" description="BHLH" evidence="3">
    <location>
        <begin position="293"/>
        <end position="367"/>
    </location>
</feature>
<evidence type="ECO:0000256" key="2">
    <source>
        <dbReference type="SAM" id="Phobius"/>
    </source>
</evidence>
<dbReference type="InterPro" id="IPR036638">
    <property type="entry name" value="HLH_DNA-bd_sf"/>
</dbReference>
<feature type="compositionally biased region" description="Polar residues" evidence="1">
    <location>
        <begin position="191"/>
        <end position="206"/>
    </location>
</feature>
<dbReference type="PANTHER" id="PTHR47336">
    <property type="entry name" value="TRANSCRIPTION FACTOR HMS1-RELATED"/>
    <property type="match status" value="1"/>
</dbReference>
<feature type="compositionally biased region" description="Low complexity" evidence="1">
    <location>
        <begin position="66"/>
        <end position="85"/>
    </location>
</feature>
<feature type="transmembrane region" description="Helical" evidence="2">
    <location>
        <begin position="547"/>
        <end position="571"/>
    </location>
</feature>
<evidence type="ECO:0000313" key="5">
    <source>
        <dbReference type="Proteomes" id="UP000077266"/>
    </source>
</evidence>
<feature type="region of interest" description="Disordered" evidence="1">
    <location>
        <begin position="65"/>
        <end position="85"/>
    </location>
</feature>
<dbReference type="Gene3D" id="4.10.280.10">
    <property type="entry name" value="Helix-loop-helix DNA-binding domain"/>
    <property type="match status" value="1"/>
</dbReference>
<feature type="compositionally biased region" description="Low complexity" evidence="1">
    <location>
        <begin position="252"/>
        <end position="264"/>
    </location>
</feature>
<reference evidence="4 5" key="1">
    <citation type="journal article" date="2016" name="Mol. Biol. Evol.">
        <title>Comparative Genomics of Early-Diverging Mushroom-Forming Fungi Provides Insights into the Origins of Lignocellulose Decay Capabilities.</title>
        <authorList>
            <person name="Nagy L.G."/>
            <person name="Riley R."/>
            <person name="Tritt A."/>
            <person name="Adam C."/>
            <person name="Daum C."/>
            <person name="Floudas D."/>
            <person name="Sun H."/>
            <person name="Yadav J.S."/>
            <person name="Pangilinan J."/>
            <person name="Larsson K.H."/>
            <person name="Matsuura K."/>
            <person name="Barry K."/>
            <person name="Labutti K."/>
            <person name="Kuo R."/>
            <person name="Ohm R.A."/>
            <person name="Bhattacharya S.S."/>
            <person name="Shirouzu T."/>
            <person name="Yoshinaga Y."/>
            <person name="Martin F.M."/>
            <person name="Grigoriev I.V."/>
            <person name="Hibbett D.S."/>
        </authorList>
    </citation>
    <scope>NUCLEOTIDE SEQUENCE [LARGE SCALE GENOMIC DNA]</scope>
    <source>
        <strain evidence="4 5">HHB12029</strain>
    </source>
</reference>
<organism evidence="4 5">
    <name type="scientific">Exidia glandulosa HHB12029</name>
    <dbReference type="NCBI Taxonomy" id="1314781"/>
    <lineage>
        <taxon>Eukaryota</taxon>
        <taxon>Fungi</taxon>
        <taxon>Dikarya</taxon>
        <taxon>Basidiomycota</taxon>
        <taxon>Agaricomycotina</taxon>
        <taxon>Agaricomycetes</taxon>
        <taxon>Auriculariales</taxon>
        <taxon>Exidiaceae</taxon>
        <taxon>Exidia</taxon>
    </lineage>
</organism>
<dbReference type="Proteomes" id="UP000077266">
    <property type="component" value="Unassembled WGS sequence"/>
</dbReference>
<evidence type="ECO:0000256" key="1">
    <source>
        <dbReference type="SAM" id="MobiDB-lite"/>
    </source>
</evidence>
<dbReference type="EMBL" id="KV425916">
    <property type="protein sequence ID" value="KZV98643.1"/>
    <property type="molecule type" value="Genomic_DNA"/>
</dbReference>
<keyword evidence="2" id="KW-0812">Transmembrane</keyword>
<feature type="region of interest" description="Disordered" evidence="1">
    <location>
        <begin position="245"/>
        <end position="300"/>
    </location>
</feature>
<dbReference type="Pfam" id="PF00010">
    <property type="entry name" value="HLH"/>
    <property type="match status" value="1"/>
</dbReference>
<sequence length="988" mass="104963">MSTESIEDILAGAHEQVPSPPQTATTDSNSSEHTSPDLDSLHLPLPDSPTMSSYDFETVSFFAEAQGSQQRQQQPQLSAQQQQQKDWSQLLWSDHSAMPAAASWAMDMDIDSQLGAFVDPASVFALPPAPAAPDVFHQPMPQQPGQVSIATPQELAGLAPLLDAFPFTFDAAGYPVMKQQQQPALPLQHRFTPSPSPEQSDSSATASEDEIARFARESAGVVQAIIAGSLPPDHATKMPIPRIGRAIPKQQPSPSSSASSSVSASPPPITPLDAVPVQSAGAQQPAGKAPGARPKTSHTTIERRYRTNLNARIIALRTAIPATRILDSNPEPPCYADERGYVDGVKAARKGSKATILAKAVEYIGVLKNREVRLRRENDGLRALVSSLVGGPQLLAHWEHSWVEKYGRAEDDVIDGGDGGSDDDESDEEDARPAKKARKSAPAPAAQVAAPAPTSSRKATIDPQTGEKRKRGRPRKNPAPIAPVLQAPVPQHMQQQQQQAPTQYLLAVFALFSLWNNAPASSSSPSTHTGSVLADAVEGTQLPTWGWGYAVQAVHVVASVAILISILYPIIRRRLNCYTAPSKATALATVDDASDSDADLSASIVSAASSAGPSTPALEVSADFASIASSSDNEDSALSMKGKRTFPYKHPREGLEPAPKTLASGPLALALGASGATGALLTSGLGYALSSVRLTKRNMDADGAELEAWVRLADALVVEGEDAPLTQRFQTFFTLAAARPRSASHRASLALLSHSLGMPDAENQWNAIQPETAAERVVFRHTLESAHDQLLSLPAGAEQGHEGAVKKLARDWLRVEAQAMAREAFMCVARGIAPDPERVEELRAVGAELGGRESRLALAVAGSIPISSSSSSSVSFVVDASELDLGEGETEDVVCALGLFRRAFPVAFHAAGRTPEPETEEGAEEQQQKMLVSPPPSPAPRDARAMLALQQVLGRQTFDEPALEDARDRMVDMVRAAGRSGRRPVLAF</sequence>
<feature type="region of interest" description="Disordered" evidence="1">
    <location>
        <begin position="912"/>
        <end position="941"/>
    </location>
</feature>
<dbReference type="InterPro" id="IPR052099">
    <property type="entry name" value="Regulatory_TF_Diverse"/>
</dbReference>
<feature type="compositionally biased region" description="Acidic residues" evidence="1">
    <location>
        <begin position="412"/>
        <end position="430"/>
    </location>
</feature>
<dbReference type="STRING" id="1314781.A0A165M1S6"/>
<dbReference type="OrthoDB" id="2133190at2759"/>
<feature type="compositionally biased region" description="Low complexity" evidence="1">
    <location>
        <begin position="440"/>
        <end position="453"/>
    </location>
</feature>
<name>A0A165M1S6_EXIGL</name>